<dbReference type="GO" id="GO:0004497">
    <property type="term" value="F:monooxygenase activity"/>
    <property type="evidence" value="ECO:0007669"/>
    <property type="project" value="UniProtKB-KW"/>
</dbReference>
<comment type="similarity">
    <text evidence="1">Belongs to the non-flavoprotein flavin reductase family.</text>
</comment>
<dbReference type="InterPro" id="IPR050268">
    <property type="entry name" value="NADH-dep_flavin_reductase"/>
</dbReference>
<evidence type="ECO:0000256" key="1">
    <source>
        <dbReference type="ARBA" id="ARBA00008898"/>
    </source>
</evidence>
<dbReference type="GO" id="GO:0010181">
    <property type="term" value="F:FMN binding"/>
    <property type="evidence" value="ECO:0007669"/>
    <property type="project" value="InterPro"/>
</dbReference>
<keyword evidence="4" id="KW-0503">Monooxygenase</keyword>
<dbReference type="Pfam" id="PF01613">
    <property type="entry name" value="Flavin_Reduct"/>
    <property type="match status" value="1"/>
</dbReference>
<accession>A0A380WHX7</accession>
<dbReference type="EC" id="1.5.1.36" evidence="4"/>
<dbReference type="Gene3D" id="2.30.110.10">
    <property type="entry name" value="Electron Transport, Fmn-binding Protein, Chain A"/>
    <property type="match status" value="1"/>
</dbReference>
<dbReference type="Proteomes" id="UP000254701">
    <property type="component" value="Unassembled WGS sequence"/>
</dbReference>
<evidence type="ECO:0000313" key="5">
    <source>
        <dbReference type="Proteomes" id="UP000254701"/>
    </source>
</evidence>
<dbReference type="GO" id="GO:0042602">
    <property type="term" value="F:riboflavin reductase (NADPH) activity"/>
    <property type="evidence" value="ECO:0007669"/>
    <property type="project" value="TreeGrafter"/>
</dbReference>
<sequence>MKGDEVMTIPISVPLVPVGGADFRAAMRLIVGNVSVITAGVGDDRSGLVVISVVSLSAEPPKVIACVNRSSSTWSVIERHGHFAVNSLGPQHQQVAERFSGFGGIKGNERYEVADWLTLKTGASVLSDAVAAFDCSLDEMIDRGTHSIIIGSVEAVRTQDAGQALLYWRGGYRPLDA</sequence>
<evidence type="ECO:0000259" key="3">
    <source>
        <dbReference type="SMART" id="SM00903"/>
    </source>
</evidence>
<evidence type="ECO:0000313" key="4">
    <source>
        <dbReference type="EMBL" id="SUU88385.1"/>
    </source>
</evidence>
<gene>
    <name evidence="4" type="primary">hsaB</name>
    <name evidence="4" type="ORF">NCTC10684_01597</name>
</gene>
<dbReference type="EMBL" id="UFSM01000001">
    <property type="protein sequence ID" value="SUU88385.1"/>
    <property type="molecule type" value="Genomic_DNA"/>
</dbReference>
<evidence type="ECO:0000256" key="2">
    <source>
        <dbReference type="ARBA" id="ARBA00023002"/>
    </source>
</evidence>
<keyword evidence="2 4" id="KW-0560">Oxidoreductase</keyword>
<protein>
    <submittedName>
        <fullName evidence="4">Flavin-dependent monooxygenase, reductase subunit HsaB</fullName>
        <ecNumber evidence="4">1.5.1.36</ecNumber>
    </submittedName>
</protein>
<dbReference type="SUPFAM" id="SSF50475">
    <property type="entry name" value="FMN-binding split barrel"/>
    <property type="match status" value="1"/>
</dbReference>
<dbReference type="PANTHER" id="PTHR30466:SF11">
    <property type="entry name" value="FLAVIN-DEPENDENT MONOOXYGENASE, REDUCTASE SUBUNIT HSAB"/>
    <property type="match status" value="1"/>
</dbReference>
<proteinExistence type="inferred from homology"/>
<dbReference type="PANTHER" id="PTHR30466">
    <property type="entry name" value="FLAVIN REDUCTASE"/>
    <property type="match status" value="1"/>
</dbReference>
<dbReference type="AlphaFoldDB" id="A0A380WHX7"/>
<name>A0A380WHX7_AMIAI</name>
<dbReference type="GO" id="GO:0036382">
    <property type="term" value="F:flavin reductase (NADH) activity"/>
    <property type="evidence" value="ECO:0007669"/>
    <property type="project" value="UniProtKB-EC"/>
</dbReference>
<feature type="domain" description="Flavin reductase like" evidence="3">
    <location>
        <begin position="27"/>
        <end position="174"/>
    </location>
</feature>
<dbReference type="InterPro" id="IPR012349">
    <property type="entry name" value="Split_barrel_FMN-bd"/>
</dbReference>
<reference evidence="4 5" key="1">
    <citation type="submission" date="2018-06" db="EMBL/GenBank/DDBJ databases">
        <authorList>
            <consortium name="Pathogen Informatics"/>
            <person name="Doyle S."/>
        </authorList>
    </citation>
    <scope>NUCLEOTIDE SEQUENCE [LARGE SCALE GENOMIC DNA]</scope>
    <source>
        <strain evidence="4 5">NCTC10684</strain>
    </source>
</reference>
<dbReference type="InterPro" id="IPR002563">
    <property type="entry name" value="Flavin_Rdtase-like_dom"/>
</dbReference>
<organism evidence="4 5">
    <name type="scientific">Aminobacter aminovorans</name>
    <name type="common">Chelatobacter heintzii</name>
    <dbReference type="NCBI Taxonomy" id="83263"/>
    <lineage>
        <taxon>Bacteria</taxon>
        <taxon>Pseudomonadati</taxon>
        <taxon>Pseudomonadota</taxon>
        <taxon>Alphaproteobacteria</taxon>
        <taxon>Hyphomicrobiales</taxon>
        <taxon>Phyllobacteriaceae</taxon>
        <taxon>Aminobacter</taxon>
    </lineage>
</organism>
<dbReference type="SMART" id="SM00903">
    <property type="entry name" value="Flavin_Reduct"/>
    <property type="match status" value="1"/>
</dbReference>